<dbReference type="GO" id="GO:0009306">
    <property type="term" value="P:protein secretion"/>
    <property type="evidence" value="ECO:0007669"/>
    <property type="project" value="InterPro"/>
</dbReference>
<evidence type="ECO:0000313" key="7">
    <source>
        <dbReference type="EMBL" id="OOS06493.1"/>
    </source>
</evidence>
<keyword evidence="8" id="KW-1185">Reference proteome</keyword>
<dbReference type="PANTHER" id="PTHR36985:SF1">
    <property type="entry name" value="TRANSLOCATION AND ASSEMBLY MODULE SUBUNIT TAMB"/>
    <property type="match status" value="1"/>
</dbReference>
<evidence type="ECO:0000256" key="2">
    <source>
        <dbReference type="ARBA" id="ARBA00022692"/>
    </source>
</evidence>
<dbReference type="Pfam" id="PF04357">
    <property type="entry name" value="TamB"/>
    <property type="match status" value="1"/>
</dbReference>
<feature type="domain" description="Translocation and assembly module TamB C-terminal" evidence="6">
    <location>
        <begin position="964"/>
        <end position="1304"/>
    </location>
</feature>
<evidence type="ECO:0000256" key="1">
    <source>
        <dbReference type="ARBA" id="ARBA00004167"/>
    </source>
</evidence>
<comment type="caution">
    <text evidence="7">The sequence shown here is derived from an EMBL/GenBank/DDBJ whole genome shotgun (WGS) entry which is preliminary data.</text>
</comment>
<dbReference type="EMBL" id="MUYB01000007">
    <property type="protein sequence ID" value="OOS06493.1"/>
    <property type="molecule type" value="Genomic_DNA"/>
</dbReference>
<accession>A0A1T0B8C3</accession>
<feature type="transmembrane region" description="Helical" evidence="5">
    <location>
        <begin position="21"/>
        <end position="45"/>
    </location>
</feature>
<dbReference type="InterPro" id="IPR007452">
    <property type="entry name" value="TamB_C"/>
</dbReference>
<dbReference type="STRING" id="123822.B0188_01840"/>
<reference evidence="7 8" key="1">
    <citation type="submission" date="2017-02" db="EMBL/GenBank/DDBJ databases">
        <title>Draft genome sequence of Haemophilus felis CCUG 31170 type strain.</title>
        <authorList>
            <person name="Engstrom-Jakobsson H."/>
            <person name="Salva-Serra F."/>
            <person name="Thorell K."/>
            <person name="Gonzales-Siles L."/>
            <person name="Karlsson R."/>
            <person name="Boulund F."/>
            <person name="Engstrand L."/>
            <person name="Kristiansson E."/>
            <person name="Moore E."/>
        </authorList>
    </citation>
    <scope>NUCLEOTIDE SEQUENCE [LARGE SCALE GENOMIC DNA]</scope>
    <source>
        <strain evidence="7 8">CCUG 31170</strain>
    </source>
</reference>
<name>A0A1T0B8C3_9PAST</name>
<keyword evidence="4 5" id="KW-0472">Membrane</keyword>
<evidence type="ECO:0000256" key="5">
    <source>
        <dbReference type="SAM" id="Phobius"/>
    </source>
</evidence>
<dbReference type="Proteomes" id="UP000190023">
    <property type="component" value="Unassembled WGS sequence"/>
</dbReference>
<proteinExistence type="predicted"/>
<protein>
    <submittedName>
        <fullName evidence="7">DUF490 domain-containing protein</fullName>
    </submittedName>
</protein>
<evidence type="ECO:0000256" key="3">
    <source>
        <dbReference type="ARBA" id="ARBA00022989"/>
    </source>
</evidence>
<evidence type="ECO:0000259" key="6">
    <source>
        <dbReference type="Pfam" id="PF04357"/>
    </source>
</evidence>
<keyword evidence="3 5" id="KW-1133">Transmembrane helix</keyword>
<dbReference type="OrthoDB" id="5555605at2"/>
<dbReference type="GO" id="GO:0005886">
    <property type="term" value="C:plasma membrane"/>
    <property type="evidence" value="ECO:0007669"/>
    <property type="project" value="InterPro"/>
</dbReference>
<dbReference type="GO" id="GO:0097347">
    <property type="term" value="C:TAM protein secretion complex"/>
    <property type="evidence" value="ECO:0007669"/>
    <property type="project" value="TreeGrafter"/>
</dbReference>
<comment type="subcellular location">
    <subcellularLocation>
        <location evidence="1">Membrane</location>
        <topology evidence="1">Single-pass membrane protein</topology>
    </subcellularLocation>
</comment>
<sequence>MTEQKSDHNQDNQVKPQKKKTFGKIVIAIALVFFLPILASALLLASSSLQREAIKVVDRMLDSINIEQVEGGLQEGLLLTGLHYQAQGVDVLVPKTKLRVDLHCLWRFDLCIKNIQVEGPNIHIDTAQMPPSSSKQSDNKPLQAVTLPISVQLDLIEVQNLALNIDKHRVDLAKFESALSLNNQRGLTLFPTKIDGLTLNLDKPTEQDLLGNQLIHKKQLESSSQPQKQEIDWDKLEQDLAPALLANLERIELPFAFHIQEIKGSNWQLSQTQAKFAENVYVPNLLFSLDSQGDKVSLKQFLIESSLGTMQSFGSIELNNAFPIDFNLDVQLNDIKQAQQLILPKSQLQLQIKGNLKEKTGIHLDVTGITEATLEAEAYLNQEKTPFKVQLDTKNFAYPFDAKAGDAIQLPYMNFLLQGNVFDYRLNLTTALEGKGLPKSKVDLQVKGQLQEAEIEHFQLNTLQGQATMQGKIGWRNKLQWYQHLNLKDLVLSQYLSNIPSRLSGELFTTGLLDKEQWLIDIPELNLQGSLSNKPLDLQGQLSLGSETHFDQLLVKVPKLDLNYGKNHIKALGRIGEKSDFQLVVNAPELSGIVPHFKAAIQGAINLKGNISAPNLSIEANGQGIQYQQLRLNKFRALGKVDVANLSTGKLDVQLDGLSQENIKFNQIKLSLLGNEPQHQLQLNIQGSPIAGKLQLSGSFDRQQQRWQGTLSQLQIQSPVGKIQPNRNIQINYDHQAIQGEISQHCWLNPYAELCFVGLSSLGKTGNIAFNLKSFNLDLINELLGQDSLKGRLQSEGQISWLAGESPLVKFALKGDNLSVAHKIDYRTFKLALPKLTMNLDIANNNLAMKSELQVENQGKLIASLAINDLSAQKSLNGSLQIQQLNLSLLNQLLTENEQVKGNLNGNLKFTGKVDTSNIVGDLSVKNISAVMKDLPFDVEQGQLDLRFKGNNSLLEGYIKTPDSQLNIKGDASWQNIDKWNSRLSLQAKQFKVDIPNMAKLKVSPNIEIKANPTLLQLTGEIDVPWARVEIETLPESAVSVSKDEVILDGKEQKKLLKKLPAKTKSGMNIVSNLTINIHDDVRLDAYGLKTNLRGLLNIRQESGDLGLFGQINLLRGKYASFGQDLLIRKGIISFSSMPSQPMLEIEAIRNPESMESSGVVAGIRVIGLADNPTIKLFSEPSMSQDQVLSYVLTGRSLERSGESGGSISAALLGLGLAKSGKLVGGIGQAFGIQDLNLGTQGIGEQSKVVVSGSITPRLHIKYSVGLFDGLAEFTVRYRLLPKFYVQSVSGITQAVDLLYQFEF</sequence>
<dbReference type="PANTHER" id="PTHR36985">
    <property type="entry name" value="TRANSLOCATION AND ASSEMBLY MODULE SUBUNIT TAMB"/>
    <property type="match status" value="1"/>
</dbReference>
<gene>
    <name evidence="7" type="ORF">B0188_01840</name>
</gene>
<evidence type="ECO:0000313" key="8">
    <source>
        <dbReference type="Proteomes" id="UP000190023"/>
    </source>
</evidence>
<evidence type="ECO:0000256" key="4">
    <source>
        <dbReference type="ARBA" id="ARBA00023136"/>
    </source>
</evidence>
<organism evidence="7 8">
    <name type="scientific">[Haemophilus] felis</name>
    <dbReference type="NCBI Taxonomy" id="123822"/>
    <lineage>
        <taxon>Bacteria</taxon>
        <taxon>Pseudomonadati</taxon>
        <taxon>Pseudomonadota</taxon>
        <taxon>Gammaproteobacteria</taxon>
        <taxon>Pasteurellales</taxon>
        <taxon>Pasteurellaceae</taxon>
    </lineage>
</organism>
<keyword evidence="2 5" id="KW-0812">Transmembrane</keyword>